<feature type="chain" id="PRO_5032347066" description="DUF3558 domain-containing protein" evidence="1">
    <location>
        <begin position="22"/>
        <end position="304"/>
    </location>
</feature>
<name>A0A841BCX5_9PSEU</name>
<feature type="signal peptide" evidence="1">
    <location>
        <begin position="1"/>
        <end position="21"/>
    </location>
</feature>
<sequence length="304" mass="31906">MGAHRALAALTAAVFVLAGCAAEPPPAPTGPLTLREALGDPTTVNFCDLLDLPDLDNSLPLESRPAPSMGSCSFRTKSALISFGFPEDRAKERLAGATPVPWQGPTRDLRVVRTDLEGQPLLHLVFADDSSIRVGTYFSSPAGDDESLAAATKTLEGAVRSLVAGKQAAHLDYRENSLARLDACSALVSDSEVSARLGTPVSGKGDLSRHQCLWGEQSAERFARLEFGLGPNPKATASAPEEMLGGRRSFVQEVSGGCTVLTGHIGGPAASKNQFEHAVLAVQAPKACEIAREMANVAWPKLPA</sequence>
<reference evidence="2 3" key="1">
    <citation type="submission" date="2020-08" db="EMBL/GenBank/DDBJ databases">
        <title>Sequencing the genomes of 1000 actinobacteria strains.</title>
        <authorList>
            <person name="Klenk H.-P."/>
        </authorList>
    </citation>
    <scope>NUCLEOTIDE SEQUENCE [LARGE SCALE GENOMIC DNA]</scope>
    <source>
        <strain evidence="2 3">DSM 45272</strain>
    </source>
</reference>
<dbReference type="Proteomes" id="UP000580861">
    <property type="component" value="Unassembled WGS sequence"/>
</dbReference>
<keyword evidence="1" id="KW-0732">Signal</keyword>
<evidence type="ECO:0008006" key="4">
    <source>
        <dbReference type="Google" id="ProtNLM"/>
    </source>
</evidence>
<accession>A0A841BCX5</accession>
<organism evidence="2 3">
    <name type="scientific">Amycolatopsis umgeniensis</name>
    <dbReference type="NCBI Taxonomy" id="336628"/>
    <lineage>
        <taxon>Bacteria</taxon>
        <taxon>Bacillati</taxon>
        <taxon>Actinomycetota</taxon>
        <taxon>Actinomycetes</taxon>
        <taxon>Pseudonocardiales</taxon>
        <taxon>Pseudonocardiaceae</taxon>
        <taxon>Amycolatopsis</taxon>
    </lineage>
</organism>
<dbReference type="PROSITE" id="PS51257">
    <property type="entry name" value="PROKAR_LIPOPROTEIN"/>
    <property type="match status" value="1"/>
</dbReference>
<protein>
    <recommendedName>
        <fullName evidence="4">DUF3558 domain-containing protein</fullName>
    </recommendedName>
</protein>
<dbReference type="RefSeq" id="WP_184902398.1">
    <property type="nucleotide sequence ID" value="NZ_JACHMX010000001.1"/>
</dbReference>
<proteinExistence type="predicted"/>
<evidence type="ECO:0000256" key="1">
    <source>
        <dbReference type="SAM" id="SignalP"/>
    </source>
</evidence>
<gene>
    <name evidence="2" type="ORF">HDA45_006848</name>
</gene>
<dbReference type="EMBL" id="JACHMX010000001">
    <property type="protein sequence ID" value="MBB5856761.1"/>
    <property type="molecule type" value="Genomic_DNA"/>
</dbReference>
<keyword evidence="3" id="KW-1185">Reference proteome</keyword>
<evidence type="ECO:0000313" key="2">
    <source>
        <dbReference type="EMBL" id="MBB5856761.1"/>
    </source>
</evidence>
<dbReference type="AlphaFoldDB" id="A0A841BCX5"/>
<comment type="caution">
    <text evidence="2">The sequence shown here is derived from an EMBL/GenBank/DDBJ whole genome shotgun (WGS) entry which is preliminary data.</text>
</comment>
<evidence type="ECO:0000313" key="3">
    <source>
        <dbReference type="Proteomes" id="UP000580861"/>
    </source>
</evidence>